<dbReference type="EMBL" id="AGWL01000001">
    <property type="protein sequence ID" value="EKU96134.1"/>
    <property type="molecule type" value="Genomic_DNA"/>
</dbReference>
<dbReference type="Proteomes" id="UP000009888">
    <property type="component" value="Unassembled WGS sequence"/>
</dbReference>
<dbReference type="HOGENOM" id="CLU_148679_0_0_11"/>
<evidence type="ECO:0000313" key="2">
    <source>
        <dbReference type="EMBL" id="EKU96134.1"/>
    </source>
</evidence>
<dbReference type="Pfam" id="PF10611">
    <property type="entry name" value="DUF2469"/>
    <property type="match status" value="1"/>
</dbReference>
<name>K9EFW0_9ACTO</name>
<comment type="caution">
    <text evidence="2">The sequence shown here is derived from an EMBL/GenBank/DDBJ whole genome shotgun (WGS) entry which is preliminary data.</text>
</comment>
<dbReference type="InterPro" id="IPR019592">
    <property type="entry name" value="DUF2469"/>
</dbReference>
<dbReference type="RefSeq" id="WP_007000440.1">
    <property type="nucleotide sequence ID" value="NZ_JH992955.1"/>
</dbReference>
<proteinExistence type="predicted"/>
<feature type="compositionally biased region" description="Gly residues" evidence="1">
    <location>
        <begin position="106"/>
        <end position="125"/>
    </location>
</feature>
<accession>K9EFW0</accession>
<keyword evidence="3" id="KW-1185">Reference proteome</keyword>
<dbReference type="AlphaFoldDB" id="K9EFW0"/>
<sequence>MSEIDGYEAELELALFREYRDVAKIFRYVVETERRFYLANDVDVKVRASSGGDVFFEVTLSDAWVWDLYRASRFVRSVRVVTFKDVNIEELNKTDITRELDLGPDFEGGSGPQEPGYGGSGQNKR</sequence>
<organism evidence="2 3">
    <name type="scientific">Actinobaculum massiliense ACS-171-V-Col2</name>
    <dbReference type="NCBI Taxonomy" id="883066"/>
    <lineage>
        <taxon>Bacteria</taxon>
        <taxon>Bacillati</taxon>
        <taxon>Actinomycetota</taxon>
        <taxon>Actinomycetes</taxon>
        <taxon>Actinomycetales</taxon>
        <taxon>Actinomycetaceae</taxon>
        <taxon>Actinobaculum</taxon>
    </lineage>
</organism>
<dbReference type="eggNOG" id="ENOG503161G">
    <property type="taxonomic scope" value="Bacteria"/>
</dbReference>
<dbReference type="STRING" id="202789.GCA_001457435_00295"/>
<gene>
    <name evidence="2" type="ORF">HMPREF9233_00222</name>
</gene>
<reference evidence="2 3" key="1">
    <citation type="submission" date="2012-09" db="EMBL/GenBank/DDBJ databases">
        <title>The Genome Sequence of Actinobaculum massiliae ACS-171-V-COL2.</title>
        <authorList>
            <consortium name="The Broad Institute Genome Sequencing Platform"/>
            <person name="Earl A."/>
            <person name="Ward D."/>
            <person name="Feldgarden M."/>
            <person name="Gevers D."/>
            <person name="Saerens B."/>
            <person name="Vaneechoutte M."/>
            <person name="Walker B."/>
            <person name="Young S.K."/>
            <person name="Zeng Q."/>
            <person name="Gargeya S."/>
            <person name="Fitzgerald M."/>
            <person name="Haas B."/>
            <person name="Abouelleil A."/>
            <person name="Alvarado L."/>
            <person name="Arachchi H.M."/>
            <person name="Berlin A."/>
            <person name="Chapman S.B."/>
            <person name="Goldberg J."/>
            <person name="Griggs A."/>
            <person name="Gujja S."/>
            <person name="Hansen M."/>
            <person name="Howarth C."/>
            <person name="Imamovic A."/>
            <person name="Larimer J."/>
            <person name="McCowen C."/>
            <person name="Montmayeur A."/>
            <person name="Murphy C."/>
            <person name="Neiman D."/>
            <person name="Pearson M."/>
            <person name="Priest M."/>
            <person name="Roberts A."/>
            <person name="Saif S."/>
            <person name="Shea T."/>
            <person name="Sisk P."/>
            <person name="Sykes S."/>
            <person name="Wortman J."/>
            <person name="Nusbaum C."/>
            <person name="Birren B."/>
        </authorList>
    </citation>
    <scope>NUCLEOTIDE SEQUENCE [LARGE SCALE GENOMIC DNA]</scope>
    <source>
        <strain evidence="3">ACS-171-V-Col2</strain>
    </source>
</reference>
<evidence type="ECO:0000256" key="1">
    <source>
        <dbReference type="SAM" id="MobiDB-lite"/>
    </source>
</evidence>
<protein>
    <recommendedName>
        <fullName evidence="4">Protein often found in actinomycetes clustered with signal peptidase and/or RNaseHII</fullName>
    </recommendedName>
</protein>
<evidence type="ECO:0008006" key="4">
    <source>
        <dbReference type="Google" id="ProtNLM"/>
    </source>
</evidence>
<dbReference type="PATRIC" id="fig|883066.3.peg.225"/>
<evidence type="ECO:0000313" key="3">
    <source>
        <dbReference type="Proteomes" id="UP000009888"/>
    </source>
</evidence>
<feature type="region of interest" description="Disordered" evidence="1">
    <location>
        <begin position="99"/>
        <end position="125"/>
    </location>
</feature>